<gene>
    <name evidence="2" type="ORF">HF577_34700</name>
</gene>
<evidence type="ECO:0000313" key="2">
    <source>
        <dbReference type="EMBL" id="NMH82225.1"/>
    </source>
</evidence>
<dbReference type="InterPro" id="IPR048958">
    <property type="entry name" value="Polysacc_lyase_14"/>
</dbReference>
<dbReference type="PANTHER" id="PTHR40124">
    <property type="match status" value="1"/>
</dbReference>
<keyword evidence="3" id="KW-1185">Reference proteome</keyword>
<dbReference type="EMBL" id="JAAXKY010000209">
    <property type="protein sequence ID" value="NMH82225.1"/>
    <property type="molecule type" value="Genomic_DNA"/>
</dbReference>
<dbReference type="Pfam" id="PF21294">
    <property type="entry name" value="Polysacc_lyase_14"/>
    <property type="match status" value="1"/>
</dbReference>
<proteinExistence type="predicted"/>
<reference evidence="2 3" key="1">
    <citation type="submission" date="2020-04" db="EMBL/GenBank/DDBJ databases">
        <authorList>
            <person name="Klaysubun C."/>
            <person name="Duangmal K."/>
            <person name="Lipun K."/>
        </authorList>
    </citation>
    <scope>NUCLEOTIDE SEQUENCE [LARGE SCALE GENOMIC DNA]</scope>
    <source>
        <strain evidence="2 3">JCM 11839</strain>
    </source>
</reference>
<sequence length="161" mass="17559">LYGGTVTSGQHIPDGTNGFSTRYMWRTDGAGEVYAYLPTSQQHGTSLGRGCWTFTPGRWTRLHQRITLNTPGLANGRITVWQDDRLVLDHPGLYFRTTSDLRIDGLFFSTFFGGDDSSWASPTDQHADFADFTLTSTVLASPVHTGPPVYGPAGCTAAGWP</sequence>
<name>A0ABX1RSB1_9PSEU</name>
<dbReference type="PANTHER" id="PTHR40124:SF1">
    <property type="entry name" value="DISAGGREGATASE RELATED REPEAT PROTEIN"/>
    <property type="match status" value="1"/>
</dbReference>
<evidence type="ECO:0000259" key="1">
    <source>
        <dbReference type="Pfam" id="PF21294"/>
    </source>
</evidence>
<dbReference type="Proteomes" id="UP001296706">
    <property type="component" value="Unassembled WGS sequence"/>
</dbReference>
<accession>A0ABX1RSB1</accession>
<dbReference type="Gene3D" id="2.60.120.200">
    <property type="match status" value="1"/>
</dbReference>
<feature type="non-terminal residue" evidence="2">
    <location>
        <position position="1"/>
    </location>
</feature>
<comment type="caution">
    <text evidence="2">The sequence shown here is derived from an EMBL/GenBank/DDBJ whole genome shotgun (WGS) entry which is preliminary data.</text>
</comment>
<protein>
    <recommendedName>
        <fullName evidence="1">Polysaccharide lyase 14 domain-containing protein</fullName>
    </recommendedName>
</protein>
<organism evidence="2 3">
    <name type="scientific">Pseudonocardia xinjiangensis</name>
    <dbReference type="NCBI Taxonomy" id="75289"/>
    <lineage>
        <taxon>Bacteria</taxon>
        <taxon>Bacillati</taxon>
        <taxon>Actinomycetota</taxon>
        <taxon>Actinomycetes</taxon>
        <taxon>Pseudonocardiales</taxon>
        <taxon>Pseudonocardiaceae</taxon>
        <taxon>Pseudonocardia</taxon>
    </lineage>
</organism>
<evidence type="ECO:0000313" key="3">
    <source>
        <dbReference type="Proteomes" id="UP001296706"/>
    </source>
</evidence>
<feature type="domain" description="Polysaccharide lyase 14" evidence="1">
    <location>
        <begin position="1"/>
        <end position="132"/>
    </location>
</feature>
<dbReference type="RefSeq" id="WP_407692275.1">
    <property type="nucleotide sequence ID" value="NZ_JAAXKY010000209.1"/>
</dbReference>